<feature type="transmembrane region" description="Helical" evidence="8">
    <location>
        <begin position="175"/>
        <end position="193"/>
    </location>
</feature>
<feature type="transmembrane region" description="Helical" evidence="8">
    <location>
        <begin position="76"/>
        <end position="96"/>
    </location>
</feature>
<reference evidence="11 12" key="1">
    <citation type="submission" date="2024-09" db="EMBL/GenBank/DDBJ databases">
        <authorList>
            <person name="Sun Q."/>
            <person name="Mori K."/>
        </authorList>
    </citation>
    <scope>NUCLEOTIDE SEQUENCE [LARGE SCALE GENOMIC DNA]</scope>
    <source>
        <strain evidence="11 12">KCTC 23076</strain>
    </source>
</reference>
<feature type="transmembrane region" description="Helical" evidence="8">
    <location>
        <begin position="295"/>
        <end position="313"/>
    </location>
</feature>
<feature type="domain" description="RdRp catalytic" evidence="9">
    <location>
        <begin position="67"/>
        <end position="201"/>
    </location>
</feature>
<keyword evidence="12" id="KW-1185">Reference proteome</keyword>
<dbReference type="InterPro" id="IPR020846">
    <property type="entry name" value="MFS_dom"/>
</dbReference>
<evidence type="ECO:0000256" key="7">
    <source>
        <dbReference type="SAM" id="MobiDB-lite"/>
    </source>
</evidence>
<evidence type="ECO:0000256" key="8">
    <source>
        <dbReference type="SAM" id="Phobius"/>
    </source>
</evidence>
<evidence type="ECO:0000313" key="11">
    <source>
        <dbReference type="EMBL" id="MFC0680640.1"/>
    </source>
</evidence>
<feature type="transmembrane region" description="Helical" evidence="8">
    <location>
        <begin position="48"/>
        <end position="69"/>
    </location>
</feature>
<feature type="transmembrane region" description="Helical" evidence="8">
    <location>
        <begin position="148"/>
        <end position="169"/>
    </location>
</feature>
<feature type="transmembrane region" description="Helical" evidence="8">
    <location>
        <begin position="102"/>
        <end position="127"/>
    </location>
</feature>
<dbReference type="EC" id="2.7.7.48" evidence="1"/>
<dbReference type="PANTHER" id="PTHR23530:SF1">
    <property type="entry name" value="PERMEASE, MAJOR FACILITATOR SUPERFAMILY-RELATED"/>
    <property type="match status" value="1"/>
</dbReference>
<keyword evidence="3" id="KW-0547">Nucleotide-binding</keyword>
<evidence type="ECO:0000256" key="3">
    <source>
        <dbReference type="ARBA" id="ARBA00022741"/>
    </source>
</evidence>
<evidence type="ECO:0000256" key="5">
    <source>
        <dbReference type="ARBA" id="ARBA00022989"/>
    </source>
</evidence>
<keyword evidence="2 8" id="KW-0812">Transmembrane</keyword>
<dbReference type="Gene3D" id="1.20.1250.20">
    <property type="entry name" value="MFS general substrate transporter like domains"/>
    <property type="match status" value="1"/>
</dbReference>
<comment type="caution">
    <text evidence="11">The sequence shown here is derived from an EMBL/GenBank/DDBJ whole genome shotgun (WGS) entry which is preliminary data.</text>
</comment>
<feature type="transmembrane region" description="Helical" evidence="8">
    <location>
        <begin position="229"/>
        <end position="249"/>
    </location>
</feature>
<dbReference type="RefSeq" id="WP_386672568.1">
    <property type="nucleotide sequence ID" value="NZ_JBHLTG010000006.1"/>
</dbReference>
<evidence type="ECO:0000259" key="10">
    <source>
        <dbReference type="PROSITE" id="PS50850"/>
    </source>
</evidence>
<keyword evidence="5 8" id="KW-1133">Transmembrane helix</keyword>
<keyword evidence="6 8" id="KW-0472">Membrane</keyword>
<sequence length="439" mass="46400">MAKLPAAARKIQRIYLVLLLGNTLAASFIWGINTLFLLDAGLTNLEAFAANAFFTAGMVIFEVPTGVVADTVGRRASYLLGTVTLAASTVLYWLMWLWSAPFWAWAMVSVLLGLGFTFFSGAVEAWLVDALRASGYEGELEPVFAKGLMVSGAAMLLGSVAGGVLAQATDLGVPFLVRAGVLLAMFVVAFMVMRDLGFTPDKSQRPLGAVKTLFRTSVKHGLGNPPVRYLMLAAPFTAGVGIYVFYALQPYLLQLWGDEEAYSIAGLAAAIVAGSQIAGGFLAPIVRRMFRKRTTTMLLSAAAGVALLLSLGLTSHFWIALLLLTLWGVVSAIGEPIGQAYINDLIPSKQRATVLSFDSLMGNVGGVAIQPALGRTADLGGYSFSLVVSGAISAVALPFLYLSRRQNATADVAVGETQPVPDDAPAPKPDPSTDAELDR</sequence>
<evidence type="ECO:0000256" key="1">
    <source>
        <dbReference type="ARBA" id="ARBA00012494"/>
    </source>
</evidence>
<dbReference type="EMBL" id="JBHLTG010000006">
    <property type="protein sequence ID" value="MFC0680640.1"/>
    <property type="molecule type" value="Genomic_DNA"/>
</dbReference>
<name>A0ABV6RUJ0_9GAMM</name>
<protein>
    <recommendedName>
        <fullName evidence="1">RNA-directed RNA polymerase</fullName>
        <ecNumber evidence="1">2.7.7.48</ecNumber>
    </recommendedName>
</protein>
<dbReference type="Pfam" id="PF07690">
    <property type="entry name" value="MFS_1"/>
    <property type="match status" value="1"/>
</dbReference>
<gene>
    <name evidence="11" type="ORF">ACFFGH_22650</name>
</gene>
<evidence type="ECO:0000256" key="4">
    <source>
        <dbReference type="ARBA" id="ARBA00022953"/>
    </source>
</evidence>
<evidence type="ECO:0000259" key="9">
    <source>
        <dbReference type="PROSITE" id="PS50522"/>
    </source>
</evidence>
<evidence type="ECO:0000256" key="6">
    <source>
        <dbReference type="ARBA" id="ARBA00023136"/>
    </source>
</evidence>
<dbReference type="Proteomes" id="UP001589896">
    <property type="component" value="Unassembled WGS sequence"/>
</dbReference>
<accession>A0ABV6RUJ0</accession>
<feature type="transmembrane region" description="Helical" evidence="8">
    <location>
        <begin position="14"/>
        <end position="36"/>
    </location>
</feature>
<dbReference type="InterPro" id="IPR007096">
    <property type="entry name" value="RNA-dir_Rpol_cat_phage"/>
</dbReference>
<dbReference type="InterPro" id="IPR036259">
    <property type="entry name" value="MFS_trans_sf"/>
</dbReference>
<dbReference type="InterPro" id="IPR053160">
    <property type="entry name" value="MFS_DHA3_Transporter"/>
</dbReference>
<dbReference type="PROSITE" id="PS50850">
    <property type="entry name" value="MFS"/>
    <property type="match status" value="1"/>
</dbReference>
<organism evidence="11 12">
    <name type="scientific">Lysobacter korlensis</name>
    <dbReference type="NCBI Taxonomy" id="553636"/>
    <lineage>
        <taxon>Bacteria</taxon>
        <taxon>Pseudomonadati</taxon>
        <taxon>Pseudomonadota</taxon>
        <taxon>Gammaproteobacteria</taxon>
        <taxon>Lysobacterales</taxon>
        <taxon>Lysobacteraceae</taxon>
        <taxon>Lysobacter</taxon>
    </lineage>
</organism>
<evidence type="ECO:0000256" key="2">
    <source>
        <dbReference type="ARBA" id="ARBA00022692"/>
    </source>
</evidence>
<feature type="domain" description="Major facilitator superfamily (MFS) profile" evidence="10">
    <location>
        <begin position="1"/>
        <end position="408"/>
    </location>
</feature>
<dbReference type="InterPro" id="IPR011701">
    <property type="entry name" value="MFS"/>
</dbReference>
<proteinExistence type="predicted"/>
<dbReference type="SUPFAM" id="SSF103473">
    <property type="entry name" value="MFS general substrate transporter"/>
    <property type="match status" value="1"/>
</dbReference>
<dbReference type="PANTHER" id="PTHR23530">
    <property type="entry name" value="TRANSPORT PROTEIN-RELATED"/>
    <property type="match status" value="1"/>
</dbReference>
<feature type="transmembrane region" description="Helical" evidence="8">
    <location>
        <begin position="261"/>
        <end position="283"/>
    </location>
</feature>
<feature type="region of interest" description="Disordered" evidence="7">
    <location>
        <begin position="412"/>
        <end position="439"/>
    </location>
</feature>
<feature type="transmembrane region" description="Helical" evidence="8">
    <location>
        <begin position="379"/>
        <end position="402"/>
    </location>
</feature>
<keyword evidence="4" id="KW-0693">Viral RNA replication</keyword>
<dbReference type="PROSITE" id="PS50522">
    <property type="entry name" value="RDRP_PHAGE"/>
    <property type="match status" value="1"/>
</dbReference>
<evidence type="ECO:0000313" key="12">
    <source>
        <dbReference type="Proteomes" id="UP001589896"/>
    </source>
</evidence>